<dbReference type="PANTHER" id="PTHR24096">
    <property type="entry name" value="LONG-CHAIN-FATTY-ACID--COA LIGASE"/>
    <property type="match status" value="1"/>
</dbReference>
<name>A0AAD4K155_9MUSC</name>
<comment type="subcellular location">
    <subcellularLocation>
        <location evidence="1">Peroxisome</location>
    </subcellularLocation>
</comment>
<organism evidence="5 6">
    <name type="scientific">Drosophila rubida</name>
    <dbReference type="NCBI Taxonomy" id="30044"/>
    <lineage>
        <taxon>Eukaryota</taxon>
        <taxon>Metazoa</taxon>
        <taxon>Ecdysozoa</taxon>
        <taxon>Arthropoda</taxon>
        <taxon>Hexapoda</taxon>
        <taxon>Insecta</taxon>
        <taxon>Pterygota</taxon>
        <taxon>Neoptera</taxon>
        <taxon>Endopterygota</taxon>
        <taxon>Diptera</taxon>
        <taxon>Brachycera</taxon>
        <taxon>Muscomorpha</taxon>
        <taxon>Ephydroidea</taxon>
        <taxon>Drosophilidae</taxon>
        <taxon>Drosophila</taxon>
    </lineage>
</organism>
<dbReference type="GO" id="GO:0004467">
    <property type="term" value="F:long-chain fatty acid-CoA ligase activity"/>
    <property type="evidence" value="ECO:0007669"/>
    <property type="project" value="TreeGrafter"/>
</dbReference>
<dbReference type="PROSITE" id="PS00455">
    <property type="entry name" value="AMP_BINDING"/>
    <property type="match status" value="1"/>
</dbReference>
<dbReference type="AlphaFoldDB" id="A0AAD4K155"/>
<dbReference type="GO" id="GO:0046949">
    <property type="term" value="P:fatty-acyl-CoA biosynthetic process"/>
    <property type="evidence" value="ECO:0007669"/>
    <property type="project" value="TreeGrafter"/>
</dbReference>
<dbReference type="InterPro" id="IPR025110">
    <property type="entry name" value="AMP-bd_C"/>
</dbReference>
<dbReference type="InterPro" id="IPR020845">
    <property type="entry name" value="AMP-binding_CS"/>
</dbReference>
<dbReference type="Gene3D" id="3.40.50.12780">
    <property type="entry name" value="N-terminal domain of ligase-like"/>
    <property type="match status" value="1"/>
</dbReference>
<dbReference type="Pfam" id="PF13193">
    <property type="entry name" value="AMP-binding_C"/>
    <property type="match status" value="1"/>
</dbReference>
<accession>A0AAD4K155</accession>
<dbReference type="EMBL" id="JAJJHW010002585">
    <property type="protein sequence ID" value="KAH8371673.1"/>
    <property type="molecule type" value="Genomic_DNA"/>
</dbReference>
<dbReference type="Proteomes" id="UP001200034">
    <property type="component" value="Unassembled WGS sequence"/>
</dbReference>
<evidence type="ECO:0000313" key="6">
    <source>
        <dbReference type="Proteomes" id="UP001200034"/>
    </source>
</evidence>
<evidence type="ECO:0000256" key="1">
    <source>
        <dbReference type="ARBA" id="ARBA00004275"/>
    </source>
</evidence>
<dbReference type="PANTHER" id="PTHR24096:SF353">
    <property type="entry name" value="GH16244P-RELATED"/>
    <property type="match status" value="1"/>
</dbReference>
<dbReference type="GO" id="GO:0005777">
    <property type="term" value="C:peroxisome"/>
    <property type="evidence" value="ECO:0007669"/>
    <property type="project" value="UniProtKB-SubCell"/>
</dbReference>
<reference evidence="5" key="1">
    <citation type="journal article" date="2021" name="Mol. Ecol. Resour.">
        <title>Phylogenomic analyses of the genus Drosophila reveals genomic signals of climate adaptation.</title>
        <authorList>
            <person name="Li F."/>
            <person name="Rane R.V."/>
            <person name="Luria V."/>
            <person name="Xiong Z."/>
            <person name="Chen J."/>
            <person name="Li Z."/>
            <person name="Catullo R.A."/>
            <person name="Griffin P.C."/>
            <person name="Schiffer M."/>
            <person name="Pearce S."/>
            <person name="Lee S.F."/>
            <person name="McElroy K."/>
            <person name="Stocker A."/>
            <person name="Shirriffs J."/>
            <person name="Cockerell F."/>
            <person name="Coppin C."/>
            <person name="Sgro C.M."/>
            <person name="Karger A."/>
            <person name="Cain J.W."/>
            <person name="Weber J.A."/>
            <person name="Santpere G."/>
            <person name="Kirschner M.W."/>
            <person name="Hoffmann A.A."/>
            <person name="Oakeshott J.G."/>
            <person name="Zhang G."/>
        </authorList>
    </citation>
    <scope>NUCLEOTIDE SEQUENCE</scope>
    <source>
        <strain evidence="5">BGI-SZ-2011g</strain>
    </source>
</reference>
<evidence type="ECO:0000256" key="2">
    <source>
        <dbReference type="ARBA" id="ARBA00023140"/>
    </source>
</evidence>
<evidence type="ECO:0000259" key="3">
    <source>
        <dbReference type="Pfam" id="PF00501"/>
    </source>
</evidence>
<sequence>MLIIETTYNAQEKLWHGEDMEDIYDADQTIGELVFNALKENPTNVCQVCDSTSYIYLGRYCGQTLAMCIRLAQHFRDAGLTHEHIVGIVSSNNIHDTHVMFACLFNATPFHAVSPHQAPDVIAALFAITRPRLIFCDGNDYELIKAATRDWQPTICTLINHIAEVPKIEDHLKPTTSESAFAPRKLVLGANQTMGIICTSGTTGLPKAVTLSNAQLVLIGNTVGTREIIFSNAAIDWISGIKVVLTATVNGATRIVSNRTFSAERLVEIVRQHQVTACHLTYDQMSQVFNSALATTEHLCSLQAITYGGGWVPAKLVRAAQRVLEHTIFVCIYGTSETDIVAVALNPEVDNLVGKLVPGKSVRIVSEQGAYLGPKQIGEIVIQTNQAWSGYYGNAAQTAQTRDSAGWFYMGDLGYFDDDNNLYVIDRKKDALCYKGHRYTPNDIERIIVELPQVQAVCVVGIRDELQNEAAGALVVKQPDTLLSEQQVVRHVARRVSVEHKQLHAGVLFVDKLPYNANGKLMRNAAKDLFYERRLPRASL</sequence>
<dbReference type="InterPro" id="IPR042099">
    <property type="entry name" value="ANL_N_sf"/>
</dbReference>
<feature type="domain" description="AMP-dependent synthetase/ligase" evidence="3">
    <location>
        <begin position="62"/>
        <end position="392"/>
    </location>
</feature>
<evidence type="ECO:0000313" key="5">
    <source>
        <dbReference type="EMBL" id="KAH8371673.1"/>
    </source>
</evidence>
<dbReference type="FunFam" id="3.40.50.12780:FF:000025">
    <property type="entry name" value="luciferin 4-monooxygenase"/>
    <property type="match status" value="1"/>
</dbReference>
<gene>
    <name evidence="5" type="ORF">KR093_008418</name>
</gene>
<dbReference type="InterPro" id="IPR045851">
    <property type="entry name" value="AMP-bd_C_sf"/>
</dbReference>
<dbReference type="SUPFAM" id="SSF56801">
    <property type="entry name" value="Acetyl-CoA synthetase-like"/>
    <property type="match status" value="1"/>
</dbReference>
<feature type="domain" description="AMP-binding enzyme C-terminal" evidence="4">
    <location>
        <begin position="444"/>
        <end position="520"/>
    </location>
</feature>
<keyword evidence="2" id="KW-0576">Peroxisome</keyword>
<proteinExistence type="predicted"/>
<protein>
    <recommendedName>
        <fullName evidence="7">Luciferin 4-monooxygenase</fullName>
    </recommendedName>
</protein>
<comment type="caution">
    <text evidence="5">The sequence shown here is derived from an EMBL/GenBank/DDBJ whole genome shotgun (WGS) entry which is preliminary data.</text>
</comment>
<dbReference type="InterPro" id="IPR000873">
    <property type="entry name" value="AMP-dep_synth/lig_dom"/>
</dbReference>
<evidence type="ECO:0008006" key="7">
    <source>
        <dbReference type="Google" id="ProtNLM"/>
    </source>
</evidence>
<keyword evidence="6" id="KW-1185">Reference proteome</keyword>
<dbReference type="Gene3D" id="3.30.300.30">
    <property type="match status" value="1"/>
</dbReference>
<dbReference type="Pfam" id="PF00501">
    <property type="entry name" value="AMP-binding"/>
    <property type="match status" value="1"/>
</dbReference>
<evidence type="ECO:0000259" key="4">
    <source>
        <dbReference type="Pfam" id="PF13193"/>
    </source>
</evidence>